<reference evidence="1" key="1">
    <citation type="submission" date="2023-03" db="EMBL/GenBank/DDBJ databases">
        <title>Multiphase analysis and comparison of six strains from genera Psychromarinibacter, Lutimaribacter, and Maritimibacter, including a novel species: Psychromarinibacter sediminicola sp. nov.</title>
        <authorList>
            <person name="Wang Y.-H."/>
            <person name="Ye M.-Q."/>
            <person name="Du Z.-J."/>
        </authorList>
    </citation>
    <scope>NUCLEOTIDE SEQUENCE</scope>
    <source>
        <strain evidence="1">C21-152</strain>
    </source>
</reference>
<accession>A0AAE3NRW1</accession>
<sequence>MDEDIRYDSSRRAWIISGADIDEGYRLIVPRELAEDELGGTPDDAECAAWLKAHLPQILQAYTARTEGGWMKAPWDRVLVDVVE</sequence>
<evidence type="ECO:0000313" key="2">
    <source>
        <dbReference type="Proteomes" id="UP001220964"/>
    </source>
</evidence>
<keyword evidence="2" id="KW-1185">Reference proteome</keyword>
<comment type="caution">
    <text evidence="1">The sequence shown here is derived from an EMBL/GenBank/DDBJ whole genome shotgun (WGS) entry which is preliminary data.</text>
</comment>
<gene>
    <name evidence="1" type="ORF">P1J78_09300</name>
</gene>
<proteinExistence type="predicted"/>
<organism evidence="1 2">
    <name type="scientific">Psychromarinibacter sediminicola</name>
    <dbReference type="NCBI Taxonomy" id="3033385"/>
    <lineage>
        <taxon>Bacteria</taxon>
        <taxon>Pseudomonadati</taxon>
        <taxon>Pseudomonadota</taxon>
        <taxon>Alphaproteobacteria</taxon>
        <taxon>Rhodobacterales</taxon>
        <taxon>Paracoccaceae</taxon>
        <taxon>Psychromarinibacter</taxon>
    </lineage>
</organism>
<dbReference type="AlphaFoldDB" id="A0AAE3NRW1"/>
<dbReference type="EMBL" id="JARGYC010000019">
    <property type="protein sequence ID" value="MDF0600926.1"/>
    <property type="molecule type" value="Genomic_DNA"/>
</dbReference>
<dbReference type="Proteomes" id="UP001220964">
    <property type="component" value="Unassembled WGS sequence"/>
</dbReference>
<evidence type="ECO:0000313" key="1">
    <source>
        <dbReference type="EMBL" id="MDF0600926.1"/>
    </source>
</evidence>
<name>A0AAE3NRW1_9RHOB</name>
<dbReference type="RefSeq" id="WP_275567067.1">
    <property type="nucleotide sequence ID" value="NZ_JARGYC010000019.1"/>
</dbReference>
<protein>
    <submittedName>
        <fullName evidence="1">Uncharacterized protein</fullName>
    </submittedName>
</protein>